<name>A0A9D4KQ97_DREPO</name>
<dbReference type="GO" id="GO:0045087">
    <property type="term" value="P:innate immune response"/>
    <property type="evidence" value="ECO:0007669"/>
    <property type="project" value="UniProtKB-KW"/>
</dbReference>
<keyword evidence="4" id="KW-0929">Antimicrobial</keyword>
<feature type="region of interest" description="Disordered" evidence="9">
    <location>
        <begin position="253"/>
        <end position="273"/>
    </location>
</feature>
<keyword evidence="7" id="KW-0391">Immunity</keyword>
<dbReference type="Gene3D" id="2.60.40.4060">
    <property type="entry name" value="Reeler domain"/>
    <property type="match status" value="1"/>
</dbReference>
<keyword evidence="3" id="KW-0964">Secreted</keyword>
<keyword evidence="6" id="KW-0732">Signal</keyword>
<dbReference type="AlphaFoldDB" id="A0A9D4KQ97"/>
<dbReference type="InterPro" id="IPR051237">
    <property type="entry name" value="Ferric-chelate_Red/DefProt"/>
</dbReference>
<dbReference type="Proteomes" id="UP000828390">
    <property type="component" value="Unassembled WGS sequence"/>
</dbReference>
<accession>A0A9D4KQ97</accession>
<dbReference type="GO" id="GO:0016020">
    <property type="term" value="C:membrane"/>
    <property type="evidence" value="ECO:0007669"/>
    <property type="project" value="TreeGrafter"/>
</dbReference>
<dbReference type="CDD" id="cd08544">
    <property type="entry name" value="Reeler"/>
    <property type="match status" value="1"/>
</dbReference>
<evidence type="ECO:0000256" key="3">
    <source>
        <dbReference type="ARBA" id="ARBA00022525"/>
    </source>
</evidence>
<evidence type="ECO:0000256" key="9">
    <source>
        <dbReference type="SAM" id="MobiDB-lite"/>
    </source>
</evidence>
<keyword evidence="5" id="KW-0399">Innate immunity</keyword>
<comment type="subcellular location">
    <subcellularLocation>
        <location evidence="1">Secreted</location>
    </subcellularLocation>
</comment>
<keyword evidence="8" id="KW-0044">Antibiotic</keyword>
<protein>
    <recommendedName>
        <fullName evidence="10">Reelin domain-containing protein</fullName>
    </recommendedName>
</protein>
<evidence type="ECO:0000313" key="12">
    <source>
        <dbReference type="Proteomes" id="UP000828390"/>
    </source>
</evidence>
<dbReference type="GO" id="GO:0005576">
    <property type="term" value="C:extracellular region"/>
    <property type="evidence" value="ECO:0007669"/>
    <property type="project" value="UniProtKB-SubCell"/>
</dbReference>
<organism evidence="11 12">
    <name type="scientific">Dreissena polymorpha</name>
    <name type="common">Zebra mussel</name>
    <name type="synonym">Mytilus polymorpha</name>
    <dbReference type="NCBI Taxonomy" id="45954"/>
    <lineage>
        <taxon>Eukaryota</taxon>
        <taxon>Metazoa</taxon>
        <taxon>Spiralia</taxon>
        <taxon>Lophotrochozoa</taxon>
        <taxon>Mollusca</taxon>
        <taxon>Bivalvia</taxon>
        <taxon>Autobranchia</taxon>
        <taxon>Heteroconchia</taxon>
        <taxon>Euheterodonta</taxon>
        <taxon>Imparidentia</taxon>
        <taxon>Neoheterodontei</taxon>
        <taxon>Myida</taxon>
        <taxon>Dreissenoidea</taxon>
        <taxon>Dreissenidae</taxon>
        <taxon>Dreissena</taxon>
    </lineage>
</organism>
<keyword evidence="12" id="KW-1185">Reference proteome</keyword>
<evidence type="ECO:0000256" key="8">
    <source>
        <dbReference type="ARBA" id="ARBA00023022"/>
    </source>
</evidence>
<reference evidence="11" key="1">
    <citation type="journal article" date="2019" name="bioRxiv">
        <title>The Genome of the Zebra Mussel, Dreissena polymorpha: A Resource for Invasive Species Research.</title>
        <authorList>
            <person name="McCartney M.A."/>
            <person name="Auch B."/>
            <person name="Kono T."/>
            <person name="Mallez S."/>
            <person name="Zhang Y."/>
            <person name="Obille A."/>
            <person name="Becker A."/>
            <person name="Abrahante J.E."/>
            <person name="Garbe J."/>
            <person name="Badalamenti J.P."/>
            <person name="Herman A."/>
            <person name="Mangelson H."/>
            <person name="Liachko I."/>
            <person name="Sullivan S."/>
            <person name="Sone E.D."/>
            <person name="Koren S."/>
            <person name="Silverstein K.A.T."/>
            <person name="Beckman K.B."/>
            <person name="Gohl D.M."/>
        </authorList>
    </citation>
    <scope>NUCLEOTIDE SEQUENCE</scope>
    <source>
        <strain evidence="11">Duluth1</strain>
        <tissue evidence="11">Whole animal</tissue>
    </source>
</reference>
<evidence type="ECO:0000256" key="6">
    <source>
        <dbReference type="ARBA" id="ARBA00022729"/>
    </source>
</evidence>
<evidence type="ECO:0000313" key="11">
    <source>
        <dbReference type="EMBL" id="KAH3843846.1"/>
    </source>
</evidence>
<evidence type="ECO:0000256" key="2">
    <source>
        <dbReference type="ARBA" id="ARBA00008501"/>
    </source>
</evidence>
<evidence type="ECO:0000256" key="4">
    <source>
        <dbReference type="ARBA" id="ARBA00022529"/>
    </source>
</evidence>
<dbReference type="InterPro" id="IPR042307">
    <property type="entry name" value="Reeler_sf"/>
</dbReference>
<proteinExistence type="inferred from homology"/>
<evidence type="ECO:0000259" key="10">
    <source>
        <dbReference type="PROSITE" id="PS51019"/>
    </source>
</evidence>
<reference evidence="11" key="2">
    <citation type="submission" date="2020-11" db="EMBL/GenBank/DDBJ databases">
        <authorList>
            <person name="McCartney M.A."/>
            <person name="Auch B."/>
            <person name="Kono T."/>
            <person name="Mallez S."/>
            <person name="Becker A."/>
            <person name="Gohl D.M."/>
            <person name="Silverstein K.A.T."/>
            <person name="Koren S."/>
            <person name="Bechman K.B."/>
            <person name="Herman A."/>
            <person name="Abrahante J.E."/>
            <person name="Garbe J."/>
        </authorList>
    </citation>
    <scope>NUCLEOTIDE SEQUENCE</scope>
    <source>
        <strain evidence="11">Duluth1</strain>
        <tissue evidence="11">Whole animal</tissue>
    </source>
</reference>
<evidence type="ECO:0000256" key="7">
    <source>
        <dbReference type="ARBA" id="ARBA00022859"/>
    </source>
</evidence>
<gene>
    <name evidence="11" type="ORF">DPMN_117377</name>
</gene>
<comment type="similarity">
    <text evidence="2">Belongs to the insect defense protein family.</text>
</comment>
<feature type="compositionally biased region" description="Polar residues" evidence="9">
    <location>
        <begin position="262"/>
        <end position="273"/>
    </location>
</feature>
<evidence type="ECO:0000256" key="5">
    <source>
        <dbReference type="ARBA" id="ARBA00022588"/>
    </source>
</evidence>
<dbReference type="PANTHER" id="PTHR45828">
    <property type="entry name" value="CYTOCHROME B561/FERRIC REDUCTASE TRANSMEMBRANE"/>
    <property type="match status" value="1"/>
</dbReference>
<dbReference type="GO" id="GO:0042742">
    <property type="term" value="P:defense response to bacterium"/>
    <property type="evidence" value="ECO:0007669"/>
    <property type="project" value="UniProtKB-KW"/>
</dbReference>
<evidence type="ECO:0000256" key="1">
    <source>
        <dbReference type="ARBA" id="ARBA00004613"/>
    </source>
</evidence>
<dbReference type="PROSITE" id="PS51019">
    <property type="entry name" value="REELIN"/>
    <property type="match status" value="1"/>
</dbReference>
<sequence length="338" mass="38245">MLFTYMSNSVTSYPSGAPRSSCENALPFHVLDGIPVEPQNYSSPYIITVNVTSYEPGDFISVRVHSYVGALFKGLFLQVRPLPDSGGRRYKDEPIGSYFRELQNSDLLNCGYSLDTVTHAGGFSKVETTFTWMAPLFAKSDIEVRATILKDFATYWTNVTSRRISFKRKSDDPYPVEKLEKPWVKEIIRTIKAEDNPTLRKQLVKERFAKGTKNAIDPNGYIMVNYVNDMLMFENKFPIPQKQETALNDDAIQKSQRDEPNTAGSTPTHTTTIDAEDRFKDLETTIPLPGDFGIEELVGFRFVEGNASLSDYERCLRDVLRGNNSNIDSLSKLIEEKP</sequence>
<dbReference type="EMBL" id="JAIWYP010000004">
    <property type="protein sequence ID" value="KAH3843846.1"/>
    <property type="molecule type" value="Genomic_DNA"/>
</dbReference>
<comment type="caution">
    <text evidence="11">The sequence shown here is derived from an EMBL/GenBank/DDBJ whole genome shotgun (WGS) entry which is preliminary data.</text>
</comment>
<dbReference type="Pfam" id="PF02014">
    <property type="entry name" value="Reeler"/>
    <property type="match status" value="1"/>
</dbReference>
<dbReference type="InterPro" id="IPR002861">
    <property type="entry name" value="Reeler_dom"/>
</dbReference>
<dbReference type="PANTHER" id="PTHR45828:SF9">
    <property type="entry name" value="CELL WALL INTEGRITY AND STRESS RESPONSE COMPONENT 4-LIKE-RELATED"/>
    <property type="match status" value="1"/>
</dbReference>
<feature type="domain" description="Reelin" evidence="10">
    <location>
        <begin position="7"/>
        <end position="182"/>
    </location>
</feature>